<proteinExistence type="predicted"/>
<feature type="transmembrane region" description="Helical" evidence="1">
    <location>
        <begin position="295"/>
        <end position="316"/>
    </location>
</feature>
<reference evidence="2 3" key="1">
    <citation type="submission" date="2017-06" db="EMBL/GenBank/DDBJ databases">
        <title>Novel microbial phyla capable of carbon fixation and sulfur reduction in deep-sea sediments.</title>
        <authorList>
            <person name="Huang J."/>
            <person name="Baker B."/>
            <person name="Wang Y."/>
        </authorList>
    </citation>
    <scope>NUCLEOTIDE SEQUENCE [LARGE SCALE GENOMIC DNA]</scope>
    <source>
        <strain evidence="2">B3_TA06</strain>
    </source>
</reference>
<keyword evidence="1" id="KW-0472">Membrane</keyword>
<gene>
    <name evidence="2" type="ORF">CEE36_01550</name>
</gene>
<sequence length="444" mass="48020">MSFHTQLQYTPALLTKGEDYDRDPSIEAVINPYDAYYFSHRVSAKVGLEAFGGWELRAIGCISQSIIPHAFHVASFDDGTYPRIPYTLWSSREVSVGGELGHAVRFRNGKGDIYLGLERVWTEVHGEGVFYLDTIVDTFPMFTHGSGIQGHIGVKIPLVTFGCFALGMNALLMGGNIPQIPDSIPEGSVWTGAHGLPRWGFGVGLSLGYDSRKNLDYLPDLRLRPHLKDSSRLVLKPAKRCFLPPWIIQGAASWGCGLVGGSLASLASLAWGGNGMGLGLNIFSLWTGDYPGQRISVAAWSYLGVPCGAMLGTALASRRVKPGGDWRCVALGALAGDVLSFSIAQAYLLIAGPPWRYSPEGAPPPTGRGSSTFYGVVLPLCSTLPAIGAVVGYNLSVPKVESLEEDMGYRPSWTEHSRESFVSEWNSSPSSEPTMRLTLLRVSF</sequence>
<comment type="caution">
    <text evidence="2">The sequence shown here is derived from an EMBL/GenBank/DDBJ whole genome shotgun (WGS) entry which is preliminary data.</text>
</comment>
<feature type="transmembrane region" description="Helical" evidence="1">
    <location>
        <begin position="246"/>
        <end position="271"/>
    </location>
</feature>
<evidence type="ECO:0000256" key="1">
    <source>
        <dbReference type="SAM" id="Phobius"/>
    </source>
</evidence>
<organism evidence="2 3">
    <name type="scientific">candidate division TA06 bacterium B3_TA06</name>
    <dbReference type="NCBI Taxonomy" id="2012487"/>
    <lineage>
        <taxon>Bacteria</taxon>
        <taxon>Bacteria division TA06</taxon>
    </lineage>
</organism>
<dbReference type="Proteomes" id="UP000317778">
    <property type="component" value="Unassembled WGS sequence"/>
</dbReference>
<dbReference type="EMBL" id="NJBO01000002">
    <property type="protein sequence ID" value="TKJ43829.1"/>
    <property type="molecule type" value="Genomic_DNA"/>
</dbReference>
<protein>
    <submittedName>
        <fullName evidence="2">Uncharacterized protein</fullName>
    </submittedName>
</protein>
<feature type="transmembrane region" description="Helical" evidence="1">
    <location>
        <begin position="372"/>
        <end position="393"/>
    </location>
</feature>
<keyword evidence="1" id="KW-0812">Transmembrane</keyword>
<evidence type="ECO:0000313" key="2">
    <source>
        <dbReference type="EMBL" id="TKJ43829.1"/>
    </source>
</evidence>
<keyword evidence="1" id="KW-1133">Transmembrane helix</keyword>
<feature type="transmembrane region" description="Helical" evidence="1">
    <location>
        <begin position="328"/>
        <end position="352"/>
    </location>
</feature>
<evidence type="ECO:0000313" key="3">
    <source>
        <dbReference type="Proteomes" id="UP000317778"/>
    </source>
</evidence>
<accession>A0A532V9G2</accession>
<dbReference type="AlphaFoldDB" id="A0A532V9G2"/>
<name>A0A532V9G2_UNCT6</name>